<keyword evidence="1" id="KW-0732">Signal</keyword>
<name>A0ABQ5DNF8_9ASTR</name>
<feature type="chain" id="PRO_5045040810" description="GAG-pre-integrase domain-containing protein" evidence="1">
    <location>
        <begin position="21"/>
        <end position="115"/>
    </location>
</feature>
<evidence type="ECO:0000256" key="1">
    <source>
        <dbReference type="SAM" id="SignalP"/>
    </source>
</evidence>
<dbReference type="EMBL" id="BQNB010015421">
    <property type="protein sequence ID" value="GJT39853.1"/>
    <property type="molecule type" value="Genomic_DNA"/>
</dbReference>
<proteinExistence type="predicted"/>
<protein>
    <recommendedName>
        <fullName evidence="4">GAG-pre-integrase domain-containing protein</fullName>
    </recommendedName>
</protein>
<accession>A0ABQ5DNF8</accession>
<comment type="caution">
    <text evidence="2">The sequence shown here is derived from an EMBL/GenBank/DDBJ whole genome shotgun (WGS) entry which is preliminary data.</text>
</comment>
<feature type="signal peptide" evidence="1">
    <location>
        <begin position="1"/>
        <end position="20"/>
    </location>
</feature>
<evidence type="ECO:0008006" key="4">
    <source>
        <dbReference type="Google" id="ProtNLM"/>
    </source>
</evidence>
<sequence length="115" mass="12646">MRLLALWLGKLTKLAATADAFSTFDSLLIRASYIKKKLKAKGDDDCFLCSVRSLPRPVSWLGTYTMCVIAAMSGVRCDSSGDLYPVTQPSLTPHALLSVSLTTWHQRLGHPGEEF</sequence>
<reference evidence="2" key="2">
    <citation type="submission" date="2022-01" db="EMBL/GenBank/DDBJ databases">
        <authorList>
            <person name="Yamashiro T."/>
            <person name="Shiraishi A."/>
            <person name="Satake H."/>
            <person name="Nakayama K."/>
        </authorList>
    </citation>
    <scope>NUCLEOTIDE SEQUENCE</scope>
</reference>
<keyword evidence="3" id="KW-1185">Reference proteome</keyword>
<organism evidence="2 3">
    <name type="scientific">Tanacetum coccineum</name>
    <dbReference type="NCBI Taxonomy" id="301880"/>
    <lineage>
        <taxon>Eukaryota</taxon>
        <taxon>Viridiplantae</taxon>
        <taxon>Streptophyta</taxon>
        <taxon>Embryophyta</taxon>
        <taxon>Tracheophyta</taxon>
        <taxon>Spermatophyta</taxon>
        <taxon>Magnoliopsida</taxon>
        <taxon>eudicotyledons</taxon>
        <taxon>Gunneridae</taxon>
        <taxon>Pentapetalae</taxon>
        <taxon>asterids</taxon>
        <taxon>campanulids</taxon>
        <taxon>Asterales</taxon>
        <taxon>Asteraceae</taxon>
        <taxon>Asteroideae</taxon>
        <taxon>Anthemideae</taxon>
        <taxon>Anthemidinae</taxon>
        <taxon>Tanacetum</taxon>
    </lineage>
</organism>
<evidence type="ECO:0000313" key="3">
    <source>
        <dbReference type="Proteomes" id="UP001151760"/>
    </source>
</evidence>
<reference evidence="2" key="1">
    <citation type="journal article" date="2022" name="Int. J. Mol. Sci.">
        <title>Draft Genome of Tanacetum Coccineum: Genomic Comparison of Closely Related Tanacetum-Family Plants.</title>
        <authorList>
            <person name="Yamashiro T."/>
            <person name="Shiraishi A."/>
            <person name="Nakayama K."/>
            <person name="Satake H."/>
        </authorList>
    </citation>
    <scope>NUCLEOTIDE SEQUENCE</scope>
</reference>
<evidence type="ECO:0000313" key="2">
    <source>
        <dbReference type="EMBL" id="GJT39853.1"/>
    </source>
</evidence>
<dbReference type="Proteomes" id="UP001151760">
    <property type="component" value="Unassembled WGS sequence"/>
</dbReference>
<gene>
    <name evidence="2" type="ORF">Tco_0939718</name>
</gene>